<accession>A0A3N4JZY2</accession>
<keyword evidence="3" id="KW-0862">Zinc</keyword>
<dbReference type="Pfam" id="PF08240">
    <property type="entry name" value="ADH_N"/>
    <property type="match status" value="1"/>
</dbReference>
<keyword evidence="4" id="KW-0560">Oxidoreductase</keyword>
<dbReference type="InterPro" id="IPR002328">
    <property type="entry name" value="ADH_Zn_CS"/>
</dbReference>
<dbReference type="AlphaFoldDB" id="A0A3N4JZY2"/>
<evidence type="ECO:0000256" key="2">
    <source>
        <dbReference type="ARBA" id="ARBA00022723"/>
    </source>
</evidence>
<dbReference type="Gene3D" id="3.90.180.10">
    <property type="entry name" value="Medium-chain alcohol dehydrogenases, catalytic domain"/>
    <property type="match status" value="1"/>
</dbReference>
<gene>
    <name evidence="6" type="ORF">L873DRAFT_1834466</name>
</gene>
<evidence type="ECO:0000256" key="3">
    <source>
        <dbReference type="ARBA" id="ARBA00022833"/>
    </source>
</evidence>
<comment type="cofactor">
    <cofactor evidence="1">
        <name>Zn(2+)</name>
        <dbReference type="ChEBI" id="CHEBI:29105"/>
    </cofactor>
</comment>
<dbReference type="Gene3D" id="3.40.50.720">
    <property type="entry name" value="NAD(P)-binding Rossmann-like Domain"/>
    <property type="match status" value="1"/>
</dbReference>
<dbReference type="Proteomes" id="UP000276215">
    <property type="component" value="Unassembled WGS sequence"/>
</dbReference>
<evidence type="ECO:0000313" key="6">
    <source>
        <dbReference type="EMBL" id="RPB01701.1"/>
    </source>
</evidence>
<keyword evidence="2" id="KW-0479">Metal-binding</keyword>
<dbReference type="PANTHER" id="PTHR42813:SF1">
    <property type="entry name" value="DEHYDROGENASE, PUTATIVE (AFU_ORTHOLOGUE AFUA_5G03930)-RELATED"/>
    <property type="match status" value="1"/>
</dbReference>
<dbReference type="PROSITE" id="PS00059">
    <property type="entry name" value="ADH_ZINC"/>
    <property type="match status" value="1"/>
</dbReference>
<dbReference type="InterPro" id="IPR013154">
    <property type="entry name" value="ADH-like_N"/>
</dbReference>
<evidence type="ECO:0000256" key="1">
    <source>
        <dbReference type="ARBA" id="ARBA00001947"/>
    </source>
</evidence>
<dbReference type="EMBL" id="ML120371">
    <property type="protein sequence ID" value="RPB01701.1"/>
    <property type="molecule type" value="Genomic_DNA"/>
</dbReference>
<dbReference type="SUPFAM" id="SSF51735">
    <property type="entry name" value="NAD(P)-binding Rossmann-fold domains"/>
    <property type="match status" value="1"/>
</dbReference>
<dbReference type="SUPFAM" id="SSF50129">
    <property type="entry name" value="GroES-like"/>
    <property type="match status" value="1"/>
</dbReference>
<dbReference type="GO" id="GO:0016491">
    <property type="term" value="F:oxidoreductase activity"/>
    <property type="evidence" value="ECO:0007669"/>
    <property type="project" value="UniProtKB-KW"/>
</dbReference>
<sequence>MQAASKLAEKVLGHDSASTEAGLSNPAQDMGKNEVQVIDTYKSKLVDPTDVILKVTGTTICGSDLHLYHGVQLSKGDILGHEFCGIADSVGSSVTNLKPGQRVVASSQIACGTCRFCEQKLSSMCESTNPSSLHNAMYGSRTLGTLGYSHFTRGFAGGQAEFVRMPFGGVNLLVVPGWDGIELFLSDVLPTSYHALQDTRVYEKDTVAIWGRGPIGIMVAVFAFMDGVEAGNYRLLYSSLPRGTTVTAKIHELVPGGVGASIEWGAHYFEMALGLETDASEILNEMVTSTRKFGRCGIKGIYAGLTNHFNVGSLMERGIRFIGNGQAPVHMYWQKLLKMVENEEFDPRIILSHRLQIEDMAKLYKKFDAKENGIVKPFVQTRFPAPRKAGPELGRLD</sequence>
<keyword evidence="7" id="KW-1185">Reference proteome</keyword>
<reference evidence="6 7" key="1">
    <citation type="journal article" date="2018" name="Nat. Ecol. Evol.">
        <title>Pezizomycetes genomes reveal the molecular basis of ectomycorrhizal truffle lifestyle.</title>
        <authorList>
            <person name="Murat C."/>
            <person name="Payen T."/>
            <person name="Noel B."/>
            <person name="Kuo A."/>
            <person name="Morin E."/>
            <person name="Chen J."/>
            <person name="Kohler A."/>
            <person name="Krizsan K."/>
            <person name="Balestrini R."/>
            <person name="Da Silva C."/>
            <person name="Montanini B."/>
            <person name="Hainaut M."/>
            <person name="Levati E."/>
            <person name="Barry K.W."/>
            <person name="Belfiori B."/>
            <person name="Cichocki N."/>
            <person name="Clum A."/>
            <person name="Dockter R.B."/>
            <person name="Fauchery L."/>
            <person name="Guy J."/>
            <person name="Iotti M."/>
            <person name="Le Tacon F."/>
            <person name="Lindquist E.A."/>
            <person name="Lipzen A."/>
            <person name="Malagnac F."/>
            <person name="Mello A."/>
            <person name="Molinier V."/>
            <person name="Miyauchi S."/>
            <person name="Poulain J."/>
            <person name="Riccioni C."/>
            <person name="Rubini A."/>
            <person name="Sitrit Y."/>
            <person name="Splivallo R."/>
            <person name="Traeger S."/>
            <person name="Wang M."/>
            <person name="Zifcakova L."/>
            <person name="Wipf D."/>
            <person name="Zambonelli A."/>
            <person name="Paolocci F."/>
            <person name="Nowrousian M."/>
            <person name="Ottonello S."/>
            <person name="Baldrian P."/>
            <person name="Spatafora J.W."/>
            <person name="Henrissat B."/>
            <person name="Nagy L.G."/>
            <person name="Aury J.M."/>
            <person name="Wincker P."/>
            <person name="Grigoriev I.V."/>
            <person name="Bonfante P."/>
            <person name="Martin F.M."/>
        </authorList>
    </citation>
    <scope>NUCLEOTIDE SEQUENCE [LARGE SCALE GENOMIC DNA]</scope>
    <source>
        <strain evidence="6 7">120613-1</strain>
    </source>
</reference>
<dbReference type="InterPro" id="IPR011032">
    <property type="entry name" value="GroES-like_sf"/>
</dbReference>
<evidence type="ECO:0000259" key="5">
    <source>
        <dbReference type="Pfam" id="PF08240"/>
    </source>
</evidence>
<organism evidence="6 7">
    <name type="scientific">Choiromyces venosus 120613-1</name>
    <dbReference type="NCBI Taxonomy" id="1336337"/>
    <lineage>
        <taxon>Eukaryota</taxon>
        <taxon>Fungi</taxon>
        <taxon>Dikarya</taxon>
        <taxon>Ascomycota</taxon>
        <taxon>Pezizomycotina</taxon>
        <taxon>Pezizomycetes</taxon>
        <taxon>Pezizales</taxon>
        <taxon>Tuberaceae</taxon>
        <taxon>Choiromyces</taxon>
    </lineage>
</organism>
<dbReference type="OrthoDB" id="3941538at2759"/>
<protein>
    <submittedName>
        <fullName evidence="6">GroES-like protein</fullName>
    </submittedName>
</protein>
<dbReference type="InterPro" id="IPR036291">
    <property type="entry name" value="NAD(P)-bd_dom_sf"/>
</dbReference>
<dbReference type="STRING" id="1336337.A0A3N4JZY2"/>
<dbReference type="PANTHER" id="PTHR42813">
    <property type="entry name" value="ZINC-TYPE ALCOHOL DEHYDROGENASE-LIKE"/>
    <property type="match status" value="1"/>
</dbReference>
<proteinExistence type="predicted"/>
<name>A0A3N4JZY2_9PEZI</name>
<evidence type="ECO:0000313" key="7">
    <source>
        <dbReference type="Proteomes" id="UP000276215"/>
    </source>
</evidence>
<evidence type="ECO:0000256" key="4">
    <source>
        <dbReference type="ARBA" id="ARBA00023002"/>
    </source>
</evidence>
<feature type="domain" description="Alcohol dehydrogenase-like N-terminal" evidence="5">
    <location>
        <begin position="48"/>
        <end position="167"/>
    </location>
</feature>
<dbReference type="GO" id="GO:0008270">
    <property type="term" value="F:zinc ion binding"/>
    <property type="evidence" value="ECO:0007669"/>
    <property type="project" value="InterPro"/>
</dbReference>